<dbReference type="RefSeq" id="WP_147190323.1">
    <property type="nucleotide sequence ID" value="NZ_CP042435.1"/>
</dbReference>
<dbReference type="GO" id="GO:0006508">
    <property type="term" value="P:proteolysis"/>
    <property type="evidence" value="ECO:0007669"/>
    <property type="project" value="InterPro"/>
</dbReference>
<dbReference type="SUPFAM" id="SSF53474">
    <property type="entry name" value="alpha/beta-Hydrolases"/>
    <property type="match status" value="1"/>
</dbReference>
<dbReference type="SUPFAM" id="SSF82171">
    <property type="entry name" value="DPP6 N-terminal domain-like"/>
    <property type="match status" value="1"/>
</dbReference>
<dbReference type="EMBL" id="CP042435">
    <property type="protein sequence ID" value="QEC68379.1"/>
    <property type="molecule type" value="Genomic_DNA"/>
</dbReference>
<reference evidence="4 5" key="1">
    <citation type="journal article" date="2016" name="Int. J. Syst. Evol. Microbiol.">
        <title>Panacibacter ginsenosidivorans gen. nov., sp. nov., with ginsenoside converting activity isolated from soil of a ginseng field.</title>
        <authorList>
            <person name="Siddiqi M.Z."/>
            <person name="Muhammad Shafi S."/>
            <person name="Choi K.D."/>
            <person name="Im W.T."/>
        </authorList>
    </citation>
    <scope>NUCLEOTIDE SEQUENCE [LARGE SCALE GENOMIC DNA]</scope>
    <source>
        <strain evidence="4 5">Gsoil1550</strain>
    </source>
</reference>
<dbReference type="KEGG" id="pgin:FRZ67_14100"/>
<organism evidence="4 5">
    <name type="scientific">Panacibacter ginsenosidivorans</name>
    <dbReference type="NCBI Taxonomy" id="1813871"/>
    <lineage>
        <taxon>Bacteria</taxon>
        <taxon>Pseudomonadati</taxon>
        <taxon>Bacteroidota</taxon>
        <taxon>Chitinophagia</taxon>
        <taxon>Chitinophagales</taxon>
        <taxon>Chitinophagaceae</taxon>
        <taxon>Panacibacter</taxon>
    </lineage>
</organism>
<dbReference type="PANTHER" id="PTHR11731">
    <property type="entry name" value="PROTEASE FAMILY S9B,C DIPEPTIDYL-PEPTIDASE IV-RELATED"/>
    <property type="match status" value="1"/>
</dbReference>
<dbReference type="OrthoDB" id="9812921at2"/>
<evidence type="ECO:0000313" key="4">
    <source>
        <dbReference type="EMBL" id="QEC68379.1"/>
    </source>
</evidence>
<evidence type="ECO:0000259" key="2">
    <source>
        <dbReference type="Pfam" id="PF00326"/>
    </source>
</evidence>
<keyword evidence="1" id="KW-0732">Signal</keyword>
<dbReference type="Gene3D" id="3.40.50.1820">
    <property type="entry name" value="alpha/beta hydrolase"/>
    <property type="match status" value="1"/>
</dbReference>
<feature type="domain" description="Dipeptidylpeptidase IV N-terminal" evidence="3">
    <location>
        <begin position="80"/>
        <end position="434"/>
    </location>
</feature>
<protein>
    <submittedName>
        <fullName evidence="4">S9 family peptidase</fullName>
    </submittedName>
</protein>
<dbReference type="PANTHER" id="PTHR11731:SF193">
    <property type="entry name" value="DIPEPTIDYL PEPTIDASE 9"/>
    <property type="match status" value="1"/>
</dbReference>
<dbReference type="GO" id="GO:0008239">
    <property type="term" value="F:dipeptidyl-peptidase activity"/>
    <property type="evidence" value="ECO:0007669"/>
    <property type="project" value="TreeGrafter"/>
</dbReference>
<dbReference type="InterPro" id="IPR029058">
    <property type="entry name" value="AB_hydrolase_fold"/>
</dbReference>
<feature type="signal peptide" evidence="1">
    <location>
        <begin position="1"/>
        <end position="21"/>
    </location>
</feature>
<evidence type="ECO:0000259" key="3">
    <source>
        <dbReference type="Pfam" id="PF00930"/>
    </source>
</evidence>
<dbReference type="Pfam" id="PF00930">
    <property type="entry name" value="DPPIV_N"/>
    <property type="match status" value="1"/>
</dbReference>
<dbReference type="GO" id="GO:0008236">
    <property type="term" value="F:serine-type peptidase activity"/>
    <property type="evidence" value="ECO:0007669"/>
    <property type="project" value="InterPro"/>
</dbReference>
<keyword evidence="5" id="KW-1185">Reference proteome</keyword>
<dbReference type="Gene3D" id="2.140.10.30">
    <property type="entry name" value="Dipeptidylpeptidase IV, N-terminal domain"/>
    <property type="match status" value="1"/>
</dbReference>
<evidence type="ECO:0000256" key="1">
    <source>
        <dbReference type="SAM" id="SignalP"/>
    </source>
</evidence>
<feature type="domain" description="Peptidase S9 prolyl oligopeptidase catalytic" evidence="2">
    <location>
        <begin position="529"/>
        <end position="717"/>
    </location>
</feature>
<proteinExistence type="predicted"/>
<dbReference type="InterPro" id="IPR001375">
    <property type="entry name" value="Peptidase_S9_cat"/>
</dbReference>
<dbReference type="InterPro" id="IPR002469">
    <property type="entry name" value="Peptidase_S9B_N"/>
</dbReference>
<dbReference type="InterPro" id="IPR050278">
    <property type="entry name" value="Serine_Prot_S9B/DPPIV"/>
</dbReference>
<feature type="chain" id="PRO_5023121154" evidence="1">
    <location>
        <begin position="22"/>
        <end position="725"/>
    </location>
</feature>
<dbReference type="AlphaFoldDB" id="A0A5B8VAV5"/>
<gene>
    <name evidence="4" type="ORF">FRZ67_14100</name>
</gene>
<evidence type="ECO:0000313" key="5">
    <source>
        <dbReference type="Proteomes" id="UP000321533"/>
    </source>
</evidence>
<dbReference type="Pfam" id="PF00326">
    <property type="entry name" value="Peptidase_S9"/>
    <property type="match status" value="1"/>
</dbReference>
<sequence length="725" mass="82088">MLKRGILLFTLFVCSHIIVIAQPPKGVHWTSDGTGYYEAGQSGIVLHALPADTKTVVVDKSQLTPTGTSTSLKVRNFFFSEDGKKVLIYTNSKRVWRYDTKGDYWILDLSDNKLTQIGKSLPASSLMFAKFSPDASEVAYVSGHNIYLEDLATNKITQLTKDGTDRLINGTFDWAYEEEFGCRDGFRWSPNGKSIAYWQIDAYKIRNFLMINNTDSIYSYTIPVEYPKVGESPSACKVGVVDIATQKTTWMNVPGDQQQHYIPRMEWAANSTELILEQLNRKQNEAKIFVCNAKTAEAKEIYSESDKAWIDIKERWNDGDPAGWEWLNDGKQFLWVSEKDGWRHIYIFSRDGKKETLVTKGNYDIITIKAIDGKSGYVYFMASPDNATQQYLYRTKLDGTGDKQLLSPAAEKGTHEYIVSPNGAFAQHKFSNANFQGFKEWVSLPEHKSLDGNNNKFDPSTITKNVQFFQVITEDNVALDGWMVKPKNFDSTKKYPVVFYVYTEPAGQTVTDEWGSGDDFLYAGDMPADGYIYVSLDGRGTPAPKGAAWRKAIYRNIGRINIRDQAMAAKKLLQSPYFDTSRVAVWGWSGGASTTLNLLFQYPEIYKTGIAVAAVANQLTYDNIYQERYMGLPQENKEDFINGSPVTYAKNLQGHLLYIHGTGDDNVHYQNAEMLINELVKFNKQFQFMSYPNRSHGLSEGEGTMRHLATLYTTFLQTWCPPGPR</sequence>
<name>A0A5B8VAV5_9BACT</name>
<accession>A0A5B8VAV5</accession>
<dbReference type="Proteomes" id="UP000321533">
    <property type="component" value="Chromosome"/>
</dbReference>